<evidence type="ECO:0000256" key="3">
    <source>
        <dbReference type="ARBA" id="ARBA00022723"/>
    </source>
</evidence>
<dbReference type="GO" id="GO:0046872">
    <property type="term" value="F:metal ion binding"/>
    <property type="evidence" value="ECO:0007669"/>
    <property type="project" value="UniProtKB-KW"/>
</dbReference>
<feature type="signal peptide" evidence="9">
    <location>
        <begin position="1"/>
        <end position="25"/>
    </location>
</feature>
<dbReference type="EMBL" id="LWDD02001054">
    <property type="protein sequence ID" value="KAE8253092.1"/>
    <property type="molecule type" value="Genomic_DNA"/>
</dbReference>
<evidence type="ECO:0000256" key="2">
    <source>
        <dbReference type="ARBA" id="ARBA00022670"/>
    </source>
</evidence>
<evidence type="ECO:0000313" key="13">
    <source>
        <dbReference type="Proteomes" id="UP000077671"/>
    </source>
</evidence>
<dbReference type="Proteomes" id="UP000077671">
    <property type="component" value="Unassembled WGS sequence"/>
</dbReference>
<feature type="domain" description="Peptidase M43 pregnancy-associated plasma-A" evidence="10">
    <location>
        <begin position="146"/>
        <end position="282"/>
    </location>
</feature>
<evidence type="ECO:0000256" key="1">
    <source>
        <dbReference type="ARBA" id="ARBA00008721"/>
    </source>
</evidence>
<evidence type="ECO:0000313" key="14">
    <source>
        <dbReference type="Proteomes" id="UP000836402"/>
    </source>
</evidence>
<sequence length="290" mass="31526">MRLSLTTAALALFALGASSTVSAKARPGHLCATNKPANRTLEAQFAPLIAAQRQREKQGTQREAPRVIQVYVHVISSGSTGKIPLARIQQQIAVLNSDYYQANYRFNLGSTTYTDMPAWYGTIRDETTSSGLSMKKALYRGGKASLNLYITSLANGLLGYSTFPWDYNTYNPSWEDGVVVHGPSLPSTSTAFAPYNLGRTATHEVGHWLGLYHPFQGESCSSSSLGDYVTDTPLQSTPSFGCPTSKNTCSAAGADSIHNFMDYSDDACMQMFTAGQQTRLRALSLKYRGI</sequence>
<dbReference type="PANTHER" id="PTHR47466">
    <property type="match status" value="1"/>
</dbReference>
<dbReference type="EMBL" id="CAJHJG010000408">
    <property type="protein sequence ID" value="CAD6902126.1"/>
    <property type="molecule type" value="Genomic_DNA"/>
</dbReference>
<proteinExistence type="inferred from homology"/>
<reference evidence="12" key="2">
    <citation type="journal article" date="2019" name="IMA Fungus">
        <title>Genome sequencing and comparison of five Tilletia species to identify candidate genes for the detection of regulated species infecting wheat.</title>
        <authorList>
            <person name="Nguyen H.D.T."/>
            <person name="Sultana T."/>
            <person name="Kesanakurti P."/>
            <person name="Hambleton S."/>
        </authorList>
    </citation>
    <scope>NUCLEOTIDE SEQUENCE</scope>
    <source>
        <strain evidence="12">DAOMC 238032</strain>
    </source>
</reference>
<comment type="caution">
    <text evidence="12">The sequence shown here is derived from an EMBL/GenBank/DDBJ whole genome shotgun (WGS) entry which is preliminary data.</text>
</comment>
<evidence type="ECO:0000259" key="10">
    <source>
        <dbReference type="Pfam" id="PF05572"/>
    </source>
</evidence>
<keyword evidence="5" id="KW-0378">Hydrolase</keyword>
<dbReference type="Gene3D" id="3.40.390.10">
    <property type="entry name" value="Collagenase (Catalytic Domain)"/>
    <property type="match status" value="1"/>
</dbReference>
<dbReference type="GO" id="GO:0008237">
    <property type="term" value="F:metallopeptidase activity"/>
    <property type="evidence" value="ECO:0007669"/>
    <property type="project" value="UniProtKB-KW"/>
</dbReference>
<dbReference type="PANTHER" id="PTHR47466:SF1">
    <property type="entry name" value="METALLOPROTEASE MEP1 (AFU_ORTHOLOGUE AFUA_1G07730)-RELATED"/>
    <property type="match status" value="1"/>
</dbReference>
<keyword evidence="14" id="KW-1185">Reference proteome</keyword>
<dbReference type="Pfam" id="PF05572">
    <property type="entry name" value="Peptidase_M43"/>
    <property type="match status" value="1"/>
</dbReference>
<evidence type="ECO:0000256" key="8">
    <source>
        <dbReference type="ARBA" id="ARBA00023157"/>
    </source>
</evidence>
<keyword evidence="4 9" id="KW-0732">Signal</keyword>
<evidence type="ECO:0000256" key="5">
    <source>
        <dbReference type="ARBA" id="ARBA00022801"/>
    </source>
</evidence>
<dbReference type="CDD" id="cd04275">
    <property type="entry name" value="ZnMc_pappalysin_like"/>
    <property type="match status" value="1"/>
</dbReference>
<evidence type="ECO:0000256" key="7">
    <source>
        <dbReference type="ARBA" id="ARBA00023049"/>
    </source>
</evidence>
<dbReference type="GO" id="GO:0006508">
    <property type="term" value="P:proteolysis"/>
    <property type="evidence" value="ECO:0007669"/>
    <property type="project" value="UniProtKB-KW"/>
</dbReference>
<dbReference type="InterPro" id="IPR024079">
    <property type="entry name" value="MetalloPept_cat_dom_sf"/>
</dbReference>
<dbReference type="SUPFAM" id="SSF55486">
    <property type="entry name" value="Metalloproteases ('zincins'), catalytic domain"/>
    <property type="match status" value="1"/>
</dbReference>
<evidence type="ECO:0000313" key="12">
    <source>
        <dbReference type="EMBL" id="KAE8253092.1"/>
    </source>
</evidence>
<keyword evidence="2" id="KW-0645">Protease</keyword>
<protein>
    <recommendedName>
        <fullName evidence="10">Peptidase M43 pregnancy-associated plasma-A domain-containing protein</fullName>
    </recommendedName>
</protein>
<keyword evidence="8" id="KW-1015">Disulfide bond</keyword>
<evidence type="ECO:0000256" key="6">
    <source>
        <dbReference type="ARBA" id="ARBA00022833"/>
    </source>
</evidence>
<dbReference type="AlphaFoldDB" id="A0A177UZS3"/>
<keyword evidence="6" id="KW-0862">Zinc</keyword>
<accession>A0A177UZS3</accession>
<feature type="chain" id="PRO_5044550228" description="Peptidase M43 pregnancy-associated plasma-A domain-containing protein" evidence="9">
    <location>
        <begin position="26"/>
        <end position="290"/>
    </location>
</feature>
<dbReference type="Proteomes" id="UP000836402">
    <property type="component" value="Unassembled WGS sequence"/>
</dbReference>
<organism evidence="12 13">
    <name type="scientific">Tilletia caries</name>
    <name type="common">wheat bunt fungus</name>
    <dbReference type="NCBI Taxonomy" id="13290"/>
    <lineage>
        <taxon>Eukaryota</taxon>
        <taxon>Fungi</taxon>
        <taxon>Dikarya</taxon>
        <taxon>Basidiomycota</taxon>
        <taxon>Ustilaginomycotina</taxon>
        <taxon>Exobasidiomycetes</taxon>
        <taxon>Tilletiales</taxon>
        <taxon>Tilletiaceae</taxon>
        <taxon>Tilletia</taxon>
    </lineage>
</organism>
<keyword evidence="3" id="KW-0479">Metal-binding</keyword>
<evidence type="ECO:0000256" key="4">
    <source>
        <dbReference type="ARBA" id="ARBA00022729"/>
    </source>
</evidence>
<gene>
    <name evidence="12" type="ORF">A4X03_0g5991</name>
    <name evidence="11" type="ORF">JKIAZH3_G5289</name>
</gene>
<evidence type="ECO:0000313" key="11">
    <source>
        <dbReference type="EMBL" id="CAD6902126.1"/>
    </source>
</evidence>
<keyword evidence="7" id="KW-0482">Metalloprotease</keyword>
<reference evidence="12" key="1">
    <citation type="submission" date="2016-04" db="EMBL/GenBank/DDBJ databases">
        <authorList>
            <person name="Nguyen H.D."/>
            <person name="Kesanakurti P."/>
            <person name="Cullis J."/>
            <person name="Levesque C.A."/>
            <person name="Hambleton S."/>
        </authorList>
    </citation>
    <scope>NUCLEOTIDE SEQUENCE</scope>
    <source>
        <strain evidence="12">DAOMC 238032</strain>
    </source>
</reference>
<name>A0A177UZS3_9BASI</name>
<dbReference type="InterPro" id="IPR008754">
    <property type="entry name" value="Peptidase_M43"/>
</dbReference>
<evidence type="ECO:0000256" key="9">
    <source>
        <dbReference type="SAM" id="SignalP"/>
    </source>
</evidence>
<comment type="similarity">
    <text evidence="1">Belongs to the peptidase M43B family.</text>
</comment>
<reference evidence="11" key="3">
    <citation type="submission" date="2020-10" db="EMBL/GenBank/DDBJ databases">
        <authorList>
            <person name="Sedaghatjoo S."/>
        </authorList>
    </citation>
    <scope>NUCLEOTIDE SEQUENCE</scope>
    <source>
        <strain evidence="11">AZH3</strain>
    </source>
</reference>